<evidence type="ECO:0000313" key="4">
    <source>
        <dbReference type="Proteomes" id="UP000199045"/>
    </source>
</evidence>
<accession>A0A1G7P122</accession>
<keyword evidence="1" id="KW-0175">Coiled coil</keyword>
<reference evidence="4" key="1">
    <citation type="submission" date="2016-10" db="EMBL/GenBank/DDBJ databases">
        <authorList>
            <person name="Varghese N."/>
            <person name="Submissions S."/>
        </authorList>
    </citation>
    <scope>NUCLEOTIDE SEQUENCE [LARGE SCALE GENOMIC DNA]</scope>
    <source>
        <strain evidence="4">DSM 527</strain>
    </source>
</reference>
<feature type="coiled-coil region" evidence="1">
    <location>
        <begin position="130"/>
        <end position="178"/>
    </location>
</feature>
<feature type="region of interest" description="Disordered" evidence="2">
    <location>
        <begin position="18"/>
        <end position="47"/>
    </location>
</feature>
<dbReference type="AlphaFoldDB" id="A0A1G7P122"/>
<sequence>MPSLGKKILSAFIEMEDKEKKEADAATPSAQASPPPPRNTEIRTSGDTDHKFSDYFNKLFADANLPGPDYYEFAKMTEAMHVIKDEGARFTAAFAGLQAQGLDKQKLLSSAQEYLKILDADAAAFHNTVDQALLDKVQNKKKEVDEVQARIQKLSQEIQNLQQQIGVLTQEIAENEAKIENNTSGYEAAMTGNRNKLLQDIEKIKQHIL</sequence>
<dbReference type="OrthoDB" id="1160770at2"/>
<dbReference type="STRING" id="104663.SAMN04488121_1021019"/>
<dbReference type="EMBL" id="FNBN01000002">
    <property type="protein sequence ID" value="SDF79807.1"/>
    <property type="molecule type" value="Genomic_DNA"/>
</dbReference>
<proteinExistence type="predicted"/>
<evidence type="ECO:0000256" key="2">
    <source>
        <dbReference type="SAM" id="MobiDB-lite"/>
    </source>
</evidence>
<dbReference type="Gene3D" id="1.20.5.340">
    <property type="match status" value="1"/>
</dbReference>
<gene>
    <name evidence="3" type="ORF">SAMN04488121_1021019</name>
</gene>
<organism evidence="3 4">
    <name type="scientific">Chitinophaga filiformis</name>
    <name type="common">Myxococcus filiformis</name>
    <name type="synonym">Flexibacter filiformis</name>
    <dbReference type="NCBI Taxonomy" id="104663"/>
    <lineage>
        <taxon>Bacteria</taxon>
        <taxon>Pseudomonadati</taxon>
        <taxon>Bacteroidota</taxon>
        <taxon>Chitinophagia</taxon>
        <taxon>Chitinophagales</taxon>
        <taxon>Chitinophagaceae</taxon>
        <taxon>Chitinophaga</taxon>
    </lineage>
</organism>
<name>A0A1G7P122_CHIFI</name>
<dbReference type="Proteomes" id="UP000199045">
    <property type="component" value="Unassembled WGS sequence"/>
</dbReference>
<protein>
    <submittedName>
        <fullName evidence="3">Uncharacterized protein</fullName>
    </submittedName>
</protein>
<evidence type="ECO:0000256" key="1">
    <source>
        <dbReference type="SAM" id="Coils"/>
    </source>
</evidence>
<dbReference type="RefSeq" id="WP_089831838.1">
    <property type="nucleotide sequence ID" value="NZ_FNBN01000002.1"/>
</dbReference>
<evidence type="ECO:0000313" key="3">
    <source>
        <dbReference type="EMBL" id="SDF79807.1"/>
    </source>
</evidence>